<feature type="region of interest" description="Disordered" evidence="1">
    <location>
        <begin position="26"/>
        <end position="49"/>
    </location>
</feature>
<dbReference type="EMBL" id="AMZH03014669">
    <property type="protein sequence ID" value="RRT47241.1"/>
    <property type="molecule type" value="Genomic_DNA"/>
</dbReference>
<reference evidence="2 3" key="1">
    <citation type="journal article" date="2014" name="Agronomy (Basel)">
        <title>A Draft Genome Sequence for Ensete ventricosum, the Drought-Tolerant Tree Against Hunger.</title>
        <authorList>
            <person name="Harrison J."/>
            <person name="Moore K.A."/>
            <person name="Paszkiewicz K."/>
            <person name="Jones T."/>
            <person name="Grant M."/>
            <person name="Ambacheew D."/>
            <person name="Muzemil S."/>
            <person name="Studholme D.J."/>
        </authorList>
    </citation>
    <scope>NUCLEOTIDE SEQUENCE [LARGE SCALE GENOMIC DNA]</scope>
</reference>
<dbReference type="AlphaFoldDB" id="A0A426Y6U2"/>
<proteinExistence type="predicted"/>
<gene>
    <name evidence="2" type="ORF">B296_00053869</name>
</gene>
<dbReference type="Proteomes" id="UP000287651">
    <property type="component" value="Unassembled WGS sequence"/>
</dbReference>
<evidence type="ECO:0000256" key="1">
    <source>
        <dbReference type="SAM" id="MobiDB-lite"/>
    </source>
</evidence>
<organism evidence="2 3">
    <name type="scientific">Ensete ventricosum</name>
    <name type="common">Abyssinian banana</name>
    <name type="synonym">Musa ensete</name>
    <dbReference type="NCBI Taxonomy" id="4639"/>
    <lineage>
        <taxon>Eukaryota</taxon>
        <taxon>Viridiplantae</taxon>
        <taxon>Streptophyta</taxon>
        <taxon>Embryophyta</taxon>
        <taxon>Tracheophyta</taxon>
        <taxon>Spermatophyta</taxon>
        <taxon>Magnoliopsida</taxon>
        <taxon>Liliopsida</taxon>
        <taxon>Zingiberales</taxon>
        <taxon>Musaceae</taxon>
        <taxon>Ensete</taxon>
    </lineage>
</organism>
<sequence>MLQKRPQPSNPNERLGEEIPTAHHALGLGGQLPLPPYGDGNTSAPTPSRYYRLFNDPGFSPLGPSVKHPIVSAEAFLGLTHQVQALGPSYASRPITSLSYTLGLLDTGNGKKLLRNLEVEDNIPIWAGLGVVVEDGDSAVHR</sequence>
<protein>
    <submittedName>
        <fullName evidence="2">Uncharacterized protein</fullName>
    </submittedName>
</protein>
<name>A0A426Y6U2_ENSVE</name>
<evidence type="ECO:0000313" key="3">
    <source>
        <dbReference type="Proteomes" id="UP000287651"/>
    </source>
</evidence>
<comment type="caution">
    <text evidence="2">The sequence shown here is derived from an EMBL/GenBank/DDBJ whole genome shotgun (WGS) entry which is preliminary data.</text>
</comment>
<evidence type="ECO:0000313" key="2">
    <source>
        <dbReference type="EMBL" id="RRT47241.1"/>
    </source>
</evidence>
<accession>A0A426Y6U2</accession>